<dbReference type="Proteomes" id="UP000001357">
    <property type="component" value="Unassembled WGS sequence"/>
</dbReference>
<dbReference type="GO" id="GO:0005737">
    <property type="term" value="C:cytoplasm"/>
    <property type="evidence" value="ECO:0000318"/>
    <property type="project" value="GO_Central"/>
</dbReference>
<keyword evidence="5 9" id="KW-0518">Myosin</keyword>
<feature type="domain" description="WW" evidence="12">
    <location>
        <begin position="808"/>
        <end position="841"/>
    </location>
</feature>
<dbReference type="KEGG" id="mbr:MONBRDRAFT_34664"/>
<dbReference type="STRING" id="81824.A9VD85"/>
<dbReference type="CDD" id="cd00124">
    <property type="entry name" value="MYSc"/>
    <property type="match status" value="1"/>
</dbReference>
<feature type="coiled-coil region" evidence="10">
    <location>
        <begin position="843"/>
        <end position="888"/>
    </location>
</feature>
<evidence type="ECO:0000313" key="15">
    <source>
        <dbReference type="Proteomes" id="UP000001357"/>
    </source>
</evidence>
<dbReference type="InterPro" id="IPR036020">
    <property type="entry name" value="WW_dom_sf"/>
</dbReference>
<feature type="domain" description="Myosin motor" evidence="13">
    <location>
        <begin position="1"/>
        <end position="643"/>
    </location>
</feature>
<dbReference type="GeneID" id="5895955"/>
<dbReference type="GO" id="GO:0042995">
    <property type="term" value="C:cell projection"/>
    <property type="evidence" value="ECO:0007669"/>
    <property type="project" value="UniProtKB-SubCell"/>
</dbReference>
<dbReference type="RefSeq" id="XP_001750699.1">
    <property type="nucleotide sequence ID" value="XM_001750647.1"/>
</dbReference>
<dbReference type="InterPro" id="IPR001202">
    <property type="entry name" value="WW_dom"/>
</dbReference>
<evidence type="ECO:0000256" key="1">
    <source>
        <dbReference type="ARBA" id="ARBA00004245"/>
    </source>
</evidence>
<evidence type="ECO:0000256" key="8">
    <source>
        <dbReference type="ARBA" id="ARBA00023273"/>
    </source>
</evidence>
<dbReference type="InParanoid" id="A9VD85"/>
<feature type="compositionally biased region" description="Acidic residues" evidence="11">
    <location>
        <begin position="717"/>
        <end position="729"/>
    </location>
</feature>
<evidence type="ECO:0000259" key="12">
    <source>
        <dbReference type="PROSITE" id="PS50020"/>
    </source>
</evidence>
<evidence type="ECO:0000256" key="6">
    <source>
        <dbReference type="ARBA" id="ARBA00023175"/>
    </source>
</evidence>
<comment type="similarity">
    <text evidence="9">Belongs to the TRAFAC class myosin-kinesin ATPase superfamily. Myosin family.</text>
</comment>
<reference evidence="14 15" key="1">
    <citation type="journal article" date="2008" name="Nature">
        <title>The genome of the choanoflagellate Monosiga brevicollis and the origin of metazoans.</title>
        <authorList>
            <consortium name="JGI Sequencing"/>
            <person name="King N."/>
            <person name="Westbrook M.J."/>
            <person name="Young S.L."/>
            <person name="Kuo A."/>
            <person name="Abedin M."/>
            <person name="Chapman J."/>
            <person name="Fairclough S."/>
            <person name="Hellsten U."/>
            <person name="Isogai Y."/>
            <person name="Letunic I."/>
            <person name="Marr M."/>
            <person name="Pincus D."/>
            <person name="Putnam N."/>
            <person name="Rokas A."/>
            <person name="Wright K.J."/>
            <person name="Zuzow R."/>
            <person name="Dirks W."/>
            <person name="Good M."/>
            <person name="Goodstein D."/>
            <person name="Lemons D."/>
            <person name="Li W."/>
            <person name="Lyons J.B."/>
            <person name="Morris A."/>
            <person name="Nichols S."/>
            <person name="Richter D.J."/>
            <person name="Salamov A."/>
            <person name="Bork P."/>
            <person name="Lim W.A."/>
            <person name="Manning G."/>
            <person name="Miller W.T."/>
            <person name="McGinnis W."/>
            <person name="Shapiro H."/>
            <person name="Tjian R."/>
            <person name="Grigoriev I.V."/>
            <person name="Rokhsar D."/>
        </authorList>
    </citation>
    <scope>NUCLEOTIDE SEQUENCE [LARGE SCALE GENOMIC DNA]</scope>
    <source>
        <strain evidence="15">MX1 / ATCC 50154</strain>
    </source>
</reference>
<dbReference type="GO" id="GO:0000146">
    <property type="term" value="F:microfilament motor activity"/>
    <property type="evidence" value="ECO:0000318"/>
    <property type="project" value="GO_Central"/>
</dbReference>
<dbReference type="InterPro" id="IPR052409">
    <property type="entry name" value="Myosin-III_kinase_activity"/>
</dbReference>
<feature type="domain" description="WW" evidence="12">
    <location>
        <begin position="760"/>
        <end position="794"/>
    </location>
</feature>
<gene>
    <name evidence="14" type="ORF">MONBRDRAFT_34664</name>
</gene>
<dbReference type="Gene3D" id="1.20.58.530">
    <property type="match status" value="1"/>
</dbReference>
<accession>A9VD85</accession>
<dbReference type="Gene3D" id="1.20.120.720">
    <property type="entry name" value="Myosin VI head, motor domain, U50 subdomain"/>
    <property type="match status" value="1"/>
</dbReference>
<keyword evidence="9" id="KW-0067">ATP-binding</keyword>
<dbReference type="GO" id="GO:0007015">
    <property type="term" value="P:actin filament organization"/>
    <property type="evidence" value="ECO:0000318"/>
    <property type="project" value="GO_Central"/>
</dbReference>
<dbReference type="PROSITE" id="PS01159">
    <property type="entry name" value="WW_DOMAIN_1"/>
    <property type="match status" value="1"/>
</dbReference>
<evidence type="ECO:0000256" key="3">
    <source>
        <dbReference type="ARBA" id="ARBA00022490"/>
    </source>
</evidence>
<dbReference type="GO" id="GO:0005524">
    <property type="term" value="F:ATP binding"/>
    <property type="evidence" value="ECO:0007669"/>
    <property type="project" value="UniProtKB-UniRule"/>
</dbReference>
<dbReference type="SUPFAM" id="SSF51045">
    <property type="entry name" value="WW domain"/>
    <property type="match status" value="2"/>
</dbReference>
<feature type="binding site" evidence="9">
    <location>
        <begin position="31"/>
        <end position="38"/>
    </location>
    <ligand>
        <name>ATP</name>
        <dbReference type="ChEBI" id="CHEBI:30616"/>
    </ligand>
</feature>
<dbReference type="GO" id="GO:0006897">
    <property type="term" value="P:endocytosis"/>
    <property type="evidence" value="ECO:0000318"/>
    <property type="project" value="GO_Central"/>
</dbReference>
<keyword evidence="7" id="KW-0206">Cytoskeleton</keyword>
<name>A9VD85_MONBE</name>
<keyword evidence="4" id="KW-0677">Repeat</keyword>
<evidence type="ECO:0008006" key="16">
    <source>
        <dbReference type="Google" id="ProtNLM"/>
    </source>
</evidence>
<dbReference type="AlphaFoldDB" id="A9VD85"/>
<evidence type="ECO:0000256" key="10">
    <source>
        <dbReference type="SAM" id="Coils"/>
    </source>
</evidence>
<dbReference type="GO" id="GO:0015629">
    <property type="term" value="C:actin cytoskeleton"/>
    <property type="evidence" value="ECO:0000318"/>
    <property type="project" value="GO_Central"/>
</dbReference>
<evidence type="ECO:0000256" key="5">
    <source>
        <dbReference type="ARBA" id="ARBA00023123"/>
    </source>
</evidence>
<evidence type="ECO:0000256" key="4">
    <source>
        <dbReference type="ARBA" id="ARBA00022737"/>
    </source>
</evidence>
<feature type="region of interest" description="Disordered" evidence="11">
    <location>
        <begin position="714"/>
        <end position="733"/>
    </location>
</feature>
<proteinExistence type="inferred from homology"/>
<dbReference type="Gene3D" id="1.10.10.820">
    <property type="match status" value="1"/>
</dbReference>
<dbReference type="Gene3D" id="2.20.70.10">
    <property type="match status" value="2"/>
</dbReference>
<dbReference type="SUPFAM" id="SSF52540">
    <property type="entry name" value="P-loop containing nucleoside triphosphate hydrolases"/>
    <property type="match status" value="1"/>
</dbReference>
<dbReference type="eggNOG" id="KOG4229">
    <property type="taxonomic scope" value="Eukaryota"/>
</dbReference>
<feature type="region of interest" description="Actin-binding" evidence="9">
    <location>
        <begin position="524"/>
        <end position="546"/>
    </location>
</feature>
<dbReference type="SMART" id="SM00242">
    <property type="entry name" value="MYSc"/>
    <property type="match status" value="1"/>
</dbReference>
<evidence type="ECO:0000256" key="7">
    <source>
        <dbReference type="ARBA" id="ARBA00023212"/>
    </source>
</evidence>
<evidence type="ECO:0000256" key="2">
    <source>
        <dbReference type="ARBA" id="ARBA00004316"/>
    </source>
</evidence>
<dbReference type="PANTHER" id="PTHR46256">
    <property type="entry name" value="AGAP011099-PA"/>
    <property type="match status" value="1"/>
</dbReference>
<evidence type="ECO:0000256" key="11">
    <source>
        <dbReference type="SAM" id="MobiDB-lite"/>
    </source>
</evidence>
<dbReference type="Gene3D" id="3.40.850.10">
    <property type="entry name" value="Kinesin motor domain"/>
    <property type="match status" value="1"/>
</dbReference>
<keyword evidence="15" id="KW-1185">Reference proteome</keyword>
<dbReference type="PROSITE" id="PS50020">
    <property type="entry name" value="WW_DOMAIN_2"/>
    <property type="match status" value="2"/>
</dbReference>
<dbReference type="CDD" id="cd00201">
    <property type="entry name" value="WW"/>
    <property type="match status" value="2"/>
</dbReference>
<organism evidence="14 15">
    <name type="scientific">Monosiga brevicollis</name>
    <name type="common">Choanoflagellate</name>
    <dbReference type="NCBI Taxonomy" id="81824"/>
    <lineage>
        <taxon>Eukaryota</taxon>
        <taxon>Choanoflagellata</taxon>
        <taxon>Craspedida</taxon>
        <taxon>Salpingoecidae</taxon>
        <taxon>Monosiga</taxon>
    </lineage>
</organism>
<comment type="subcellular location">
    <subcellularLocation>
        <location evidence="2">Cell projection</location>
    </subcellularLocation>
    <subcellularLocation>
        <location evidence="1">Cytoplasm</location>
        <location evidence="1">Cytoskeleton</location>
    </subcellularLocation>
</comment>
<keyword evidence="8" id="KW-0966">Cell projection</keyword>
<dbReference type="InterPro" id="IPR036961">
    <property type="entry name" value="Kinesin_motor_dom_sf"/>
</dbReference>
<dbReference type="SMART" id="SM00456">
    <property type="entry name" value="WW"/>
    <property type="match status" value="2"/>
</dbReference>
<evidence type="ECO:0000259" key="13">
    <source>
        <dbReference type="PROSITE" id="PS51456"/>
    </source>
</evidence>
<dbReference type="InterPro" id="IPR027417">
    <property type="entry name" value="P-loop_NTPase"/>
</dbReference>
<dbReference type="GO" id="GO:0051015">
    <property type="term" value="F:actin filament binding"/>
    <property type="evidence" value="ECO:0000318"/>
    <property type="project" value="GO_Central"/>
</dbReference>
<keyword evidence="10" id="KW-0175">Coiled coil</keyword>
<keyword evidence="6 9" id="KW-0505">Motor protein</keyword>
<evidence type="ECO:0000313" key="14">
    <source>
        <dbReference type="EMBL" id="EDQ84512.1"/>
    </source>
</evidence>
<dbReference type="PROSITE" id="PS51456">
    <property type="entry name" value="MYOSIN_MOTOR"/>
    <property type="match status" value="1"/>
</dbReference>
<dbReference type="PRINTS" id="PR00193">
    <property type="entry name" value="MYOSINHEAVY"/>
</dbReference>
<keyword evidence="3" id="KW-0963">Cytoplasm</keyword>
<dbReference type="Pfam" id="PF00063">
    <property type="entry name" value="Myosin_head"/>
    <property type="match status" value="1"/>
</dbReference>
<sequence>MLYHQVPVLAAHPVPTPAAQLTAMRPPTPSGESGAGKTETTKVILSHVLELCKAGRRTLETNLQSLNILLEAFGNAATALNDNSSRFGKYLALSFEKSGALHSVELTDYLLEKSRVVAHPATERNYHVFYYLLHGIQDANELARLRLRSTKEHAYLAASAKRLSPQFLSSCQTMWKQLDATFVQYGFDQDERRAVVDTLASILHLGDFQFEETGNDSCQIAASSSEQLALVADLLQIPSGELEGALTTSVTTTRGEQIQRRYNLSKARAVRDSLAKGLYGRLFGWIVTACNSILGTSAAPANTEAAPADAHTTSRLCLIGSLRWHTDIFGFEDFEKHNHLEQLCINVANEKLQAFFNTCVFQAELDEYEREGIDVAKVSFLDNQLTLDLCLGKTRSIAAILKEESRMPRATDATLMNKLRDLSTHPSNAFRPPRSDRDLSFRLVHFAGEVMYTVEGLLARNRDDLPAAAIDCMRSSHSDFQQALFASSRLSSGAFDVSTKRRQSRRRFNLTAVNSVYNGFQDSLQQLVTTLGNASATFVRCIKPNGKKKPKSIDTALVRQQLRSAGVMETVRIRKEGFAHRLLFETFVRKFKLLTTPLGEAPDATSLACQAILAKANIVDAQMGRTKDRLQLCLQAYAAARRFLRGYIQRRRYRALLEGKRQQMECVALFIANCERASTQAAARNRGLLTIDEQFSASRRTAWLQQSAAALSGGLAESEDDEDGEDEPVTTDPSTQVVKIQLADGGHVFERQERLSVRVGPLPAHWEKVVDEATGRVYFRNHETRETTWVDPRSAAVRKLNASDTEGDELPYGWDQAQTAKGEYYYIDHNTGTTHWLHPRLLLDKKREQYEELQKQKADVVAQHRQIIVEFRQKKLRLEQQRETAFDEDNADQLAARVREIDHVIDREFTNMNEALDEQHRLKAEISALTTQFQKQRYEAEHGVGSFAPGDTHDLYAVERAAELPEELDLDLRVRLQRKSTIHRFENQEESREYTDTLRRRYAPLFGNACVQPCFDIAAEALTVSILTLTHTLARSFLRRLGLGSRKHRGQKKKKKQKEKK</sequence>
<dbReference type="GO" id="GO:0016020">
    <property type="term" value="C:membrane"/>
    <property type="evidence" value="ECO:0000318"/>
    <property type="project" value="GO_Central"/>
</dbReference>
<dbReference type="PROSITE" id="PS50096">
    <property type="entry name" value="IQ"/>
    <property type="match status" value="1"/>
</dbReference>
<dbReference type="PANTHER" id="PTHR46256:SF5">
    <property type="entry name" value="MYOSIN-IIIB-LIKE"/>
    <property type="match status" value="1"/>
</dbReference>
<dbReference type="eggNOG" id="KOG0940">
    <property type="taxonomic scope" value="Eukaryota"/>
</dbReference>
<protein>
    <recommendedName>
        <fullName evidence="16">Myosin motor domain-containing protein</fullName>
    </recommendedName>
</protein>
<evidence type="ECO:0000256" key="9">
    <source>
        <dbReference type="PROSITE-ProRule" id="PRU00782"/>
    </source>
</evidence>
<keyword evidence="9" id="KW-0547">Nucleotide-binding</keyword>
<keyword evidence="9" id="KW-0009">Actin-binding</keyword>
<dbReference type="EMBL" id="CH991586">
    <property type="protein sequence ID" value="EDQ84512.1"/>
    <property type="molecule type" value="Genomic_DNA"/>
</dbReference>
<dbReference type="Pfam" id="PF00397">
    <property type="entry name" value="WW"/>
    <property type="match status" value="2"/>
</dbReference>
<dbReference type="InterPro" id="IPR001609">
    <property type="entry name" value="Myosin_head_motor_dom-like"/>
</dbReference>
<dbReference type="GO" id="GO:0016459">
    <property type="term" value="C:myosin complex"/>
    <property type="evidence" value="ECO:0007669"/>
    <property type="project" value="UniProtKB-KW"/>
</dbReference>